<proteinExistence type="predicted"/>
<protein>
    <submittedName>
        <fullName evidence="4">T9SS type A sorting domain-containing protein</fullName>
    </submittedName>
</protein>
<evidence type="ECO:0000313" key="5">
    <source>
        <dbReference type="Proteomes" id="UP000516305"/>
    </source>
</evidence>
<dbReference type="RefSeq" id="WP_210757359.1">
    <property type="nucleotide sequence ID" value="NZ_CP060139.1"/>
</dbReference>
<keyword evidence="1 2" id="KW-0732">Signal</keyword>
<evidence type="ECO:0000256" key="1">
    <source>
        <dbReference type="ARBA" id="ARBA00022729"/>
    </source>
</evidence>
<dbReference type="KEGG" id="chyd:H4K34_10410"/>
<keyword evidence="5" id="KW-1185">Reference proteome</keyword>
<sequence length="267" mass="27693">MKKKYAVLLTLGLSVFVAHQAYTNAGGAPSGNSGSPASNNNTCARAGCHSGPAAAGQSISISTDIPTAGFKEDSIYQISITADNNAASSDRMGFMASVESTSGHEGSISITDAARTKKAGSYITHTSSGISGSAGTNTWSFDWNAGQAPDQTTVYVAVNFTNFNGSTSGDVIVTQSLSLDKNLGIGQEELAVQKLAAYPNPAQNEITLASGQVLEAPFMAIAADGKMVELQAEADNNQHVRLDLSELPAGLYMIRDAQGHQVQISKL</sequence>
<reference evidence="4 5" key="1">
    <citation type="submission" date="2020-08" db="EMBL/GenBank/DDBJ databases">
        <title>Croceimicrobium hydrocarbonivorans gen. nov., sp. nov., a novel marine bacterium isolated from a bacterial consortium that degrades polyethylene terephthalate.</title>
        <authorList>
            <person name="Liu R."/>
        </authorList>
    </citation>
    <scope>NUCLEOTIDE SEQUENCE [LARGE SCALE GENOMIC DNA]</scope>
    <source>
        <strain evidence="4 5">A20-9</strain>
    </source>
</reference>
<evidence type="ECO:0000259" key="3">
    <source>
        <dbReference type="Pfam" id="PF18962"/>
    </source>
</evidence>
<dbReference type="NCBIfam" id="NF041895">
    <property type="entry name" value="choice_anch_V"/>
    <property type="match status" value="1"/>
</dbReference>
<dbReference type="Pfam" id="PF18962">
    <property type="entry name" value="Por_Secre_tail"/>
    <property type="match status" value="1"/>
</dbReference>
<organism evidence="4 5">
    <name type="scientific">Croceimicrobium hydrocarbonivorans</name>
    <dbReference type="NCBI Taxonomy" id="2761580"/>
    <lineage>
        <taxon>Bacteria</taxon>
        <taxon>Pseudomonadati</taxon>
        <taxon>Bacteroidota</taxon>
        <taxon>Flavobacteriia</taxon>
        <taxon>Flavobacteriales</taxon>
        <taxon>Owenweeksiaceae</taxon>
        <taxon>Croceimicrobium</taxon>
    </lineage>
</organism>
<evidence type="ECO:0000256" key="2">
    <source>
        <dbReference type="SAM" id="SignalP"/>
    </source>
</evidence>
<feature type="signal peptide" evidence="2">
    <location>
        <begin position="1"/>
        <end position="20"/>
    </location>
</feature>
<dbReference type="AlphaFoldDB" id="A0A7H0VAP4"/>
<dbReference type="Proteomes" id="UP000516305">
    <property type="component" value="Chromosome"/>
</dbReference>
<dbReference type="InterPro" id="IPR026444">
    <property type="entry name" value="Secre_tail"/>
</dbReference>
<evidence type="ECO:0000313" key="4">
    <source>
        <dbReference type="EMBL" id="QNR22792.1"/>
    </source>
</evidence>
<feature type="domain" description="Secretion system C-terminal sorting" evidence="3">
    <location>
        <begin position="198"/>
        <end position="266"/>
    </location>
</feature>
<dbReference type="EMBL" id="CP060139">
    <property type="protein sequence ID" value="QNR22792.1"/>
    <property type="molecule type" value="Genomic_DNA"/>
</dbReference>
<name>A0A7H0VAP4_9FLAO</name>
<gene>
    <name evidence="4" type="ORF">H4K34_10410</name>
</gene>
<dbReference type="NCBIfam" id="TIGR04183">
    <property type="entry name" value="Por_Secre_tail"/>
    <property type="match status" value="1"/>
</dbReference>
<feature type="chain" id="PRO_5028869761" evidence="2">
    <location>
        <begin position="21"/>
        <end position="267"/>
    </location>
</feature>
<accession>A0A7H0VAP4</accession>